<organism evidence="1 2">
    <name type="scientific">Ensete ventricosum</name>
    <name type="common">Abyssinian banana</name>
    <name type="synonym">Musa ensete</name>
    <dbReference type="NCBI Taxonomy" id="4639"/>
    <lineage>
        <taxon>Eukaryota</taxon>
        <taxon>Viridiplantae</taxon>
        <taxon>Streptophyta</taxon>
        <taxon>Embryophyta</taxon>
        <taxon>Tracheophyta</taxon>
        <taxon>Spermatophyta</taxon>
        <taxon>Magnoliopsida</taxon>
        <taxon>Liliopsida</taxon>
        <taxon>Zingiberales</taxon>
        <taxon>Musaceae</taxon>
        <taxon>Ensete</taxon>
    </lineage>
</organism>
<dbReference type="Proteomes" id="UP000287651">
    <property type="component" value="Unassembled WGS sequence"/>
</dbReference>
<sequence length="96" mass="10231">CSAHVQRSRYGGQKAEIDADESFDEMCMHTDAAVSSLNSHLLLQRTRAPRSITALTTASEPFPNPAINSALLLVLNPPATAVGSRSEGCHAVRVTL</sequence>
<feature type="non-terminal residue" evidence="1">
    <location>
        <position position="1"/>
    </location>
</feature>
<evidence type="ECO:0000313" key="1">
    <source>
        <dbReference type="EMBL" id="RRT45178.1"/>
    </source>
</evidence>
<accession>A0A426Y065</accession>
<gene>
    <name evidence="1" type="ORF">B296_00041964</name>
</gene>
<reference evidence="1 2" key="1">
    <citation type="journal article" date="2014" name="Agronomy (Basel)">
        <title>A Draft Genome Sequence for Ensete ventricosum, the Drought-Tolerant Tree Against Hunger.</title>
        <authorList>
            <person name="Harrison J."/>
            <person name="Moore K.A."/>
            <person name="Paszkiewicz K."/>
            <person name="Jones T."/>
            <person name="Grant M."/>
            <person name="Ambacheew D."/>
            <person name="Muzemil S."/>
            <person name="Studholme D.J."/>
        </authorList>
    </citation>
    <scope>NUCLEOTIDE SEQUENCE [LARGE SCALE GENOMIC DNA]</scope>
</reference>
<comment type="caution">
    <text evidence="1">The sequence shown here is derived from an EMBL/GenBank/DDBJ whole genome shotgun (WGS) entry which is preliminary data.</text>
</comment>
<dbReference type="EMBL" id="AMZH03016006">
    <property type="protein sequence ID" value="RRT45178.1"/>
    <property type="molecule type" value="Genomic_DNA"/>
</dbReference>
<protein>
    <submittedName>
        <fullName evidence="1">Uncharacterized protein</fullName>
    </submittedName>
</protein>
<proteinExistence type="predicted"/>
<dbReference type="AlphaFoldDB" id="A0A426Y065"/>
<name>A0A426Y065_ENSVE</name>
<evidence type="ECO:0000313" key="2">
    <source>
        <dbReference type="Proteomes" id="UP000287651"/>
    </source>
</evidence>